<reference evidence="9" key="1">
    <citation type="submission" date="2021-06" db="EMBL/GenBank/DDBJ databases">
        <authorList>
            <person name="Kallberg Y."/>
            <person name="Tangrot J."/>
            <person name="Rosling A."/>
        </authorList>
    </citation>
    <scope>NUCLEOTIDE SEQUENCE</scope>
    <source>
        <strain evidence="9">MA453B</strain>
    </source>
</reference>
<dbReference type="Pfam" id="PF00046">
    <property type="entry name" value="Homeodomain"/>
    <property type="match status" value="1"/>
</dbReference>
<keyword evidence="3 5" id="KW-0371">Homeobox</keyword>
<dbReference type="SUPFAM" id="SSF46689">
    <property type="entry name" value="Homeodomain-like"/>
    <property type="match status" value="1"/>
</dbReference>
<sequence length="521" mass="58760">MIAAFPFHDQHYEQSSVDMMNISNVDNGGSSLGESRHHSLFSPHHHRDFVVDPDIKDGLLINDLTSSEPSPASLGQLFHYPVPYRQVKRRRRLTEEETNVLISTFEKVQKPDAEMRTRLAAQLNMSSRAIQVWFQNRRAKVKRDALESKNAAKFNRPKKLTLAAEYCQEKRINDSESIHSSPISSTSSITASPTDSKTQGMSRITPNLANISIALTSDNEHQLDTVKENSQSLYYSQLISNNQNNNMIGLIHETVYDNYWNTSCELKTAENDERSIYSPYYSSEDFETTPASTVQSFPEHVYGNFYQTNDNSTDFFNWQNKQNLALSLMTPPGIDRKTPVAPNNTPIHNNTPIQANDRLLSIPITLESFPTTHNLNFSGSLREPAWLVDLDKPVVIDNPPTYEYHTLQTHTPSSQTHPSSTSVSSIFTSSTIEDNLIENDESTPTTAPQSPYSVCFDNDVSVAADDDDDEIDLWETLYNQEERYPNSPSFPPSFDVPTRGIGSLRHDFIVLNEVGIGKQVT</sequence>
<comment type="caution">
    <text evidence="9">The sequence shown here is derived from an EMBL/GenBank/DDBJ whole genome shotgun (WGS) entry which is preliminary data.</text>
</comment>
<dbReference type="PROSITE" id="PS50071">
    <property type="entry name" value="HOMEOBOX_2"/>
    <property type="match status" value="1"/>
</dbReference>
<dbReference type="GO" id="GO:0005634">
    <property type="term" value="C:nucleus"/>
    <property type="evidence" value="ECO:0007669"/>
    <property type="project" value="UniProtKB-SubCell"/>
</dbReference>
<dbReference type="SMART" id="SM00389">
    <property type="entry name" value="HOX"/>
    <property type="match status" value="1"/>
</dbReference>
<keyword evidence="4 5" id="KW-0539">Nucleus</keyword>
<feature type="domain" description="Homeobox" evidence="8">
    <location>
        <begin position="84"/>
        <end position="144"/>
    </location>
</feature>
<comment type="subcellular location">
    <subcellularLocation>
        <location evidence="1 5 6">Nucleus</location>
    </subcellularLocation>
</comment>
<dbReference type="PROSITE" id="PS00027">
    <property type="entry name" value="HOMEOBOX_1"/>
    <property type="match status" value="1"/>
</dbReference>
<gene>
    <name evidence="9" type="ORF">DERYTH_LOCUS2929</name>
</gene>
<accession>A0A9N8ZNK5</accession>
<dbReference type="GO" id="GO:0000981">
    <property type="term" value="F:DNA-binding transcription factor activity, RNA polymerase II-specific"/>
    <property type="evidence" value="ECO:0007669"/>
    <property type="project" value="InterPro"/>
</dbReference>
<dbReference type="AlphaFoldDB" id="A0A9N8ZNK5"/>
<evidence type="ECO:0000256" key="5">
    <source>
        <dbReference type="PROSITE-ProRule" id="PRU00108"/>
    </source>
</evidence>
<keyword evidence="2 5" id="KW-0238">DNA-binding</keyword>
<evidence type="ECO:0000256" key="3">
    <source>
        <dbReference type="ARBA" id="ARBA00023155"/>
    </source>
</evidence>
<dbReference type="PANTHER" id="PTHR24324:SF5">
    <property type="entry name" value="HEMATOPOIETICALLY-EXPRESSED HOMEOBOX PROTEIN HHEX"/>
    <property type="match status" value="1"/>
</dbReference>
<name>A0A9N8ZNK5_9GLOM</name>
<dbReference type="Proteomes" id="UP000789405">
    <property type="component" value="Unassembled WGS sequence"/>
</dbReference>
<evidence type="ECO:0000313" key="10">
    <source>
        <dbReference type="Proteomes" id="UP000789405"/>
    </source>
</evidence>
<feature type="DNA-binding region" description="Homeobox" evidence="5">
    <location>
        <begin position="86"/>
        <end position="145"/>
    </location>
</feature>
<proteinExistence type="predicted"/>
<evidence type="ECO:0000259" key="8">
    <source>
        <dbReference type="PROSITE" id="PS50071"/>
    </source>
</evidence>
<dbReference type="GO" id="GO:0000978">
    <property type="term" value="F:RNA polymerase II cis-regulatory region sequence-specific DNA binding"/>
    <property type="evidence" value="ECO:0007669"/>
    <property type="project" value="TreeGrafter"/>
</dbReference>
<evidence type="ECO:0000256" key="7">
    <source>
        <dbReference type="SAM" id="MobiDB-lite"/>
    </source>
</evidence>
<organism evidence="9 10">
    <name type="scientific">Dentiscutata erythropus</name>
    <dbReference type="NCBI Taxonomy" id="1348616"/>
    <lineage>
        <taxon>Eukaryota</taxon>
        <taxon>Fungi</taxon>
        <taxon>Fungi incertae sedis</taxon>
        <taxon>Mucoromycota</taxon>
        <taxon>Glomeromycotina</taxon>
        <taxon>Glomeromycetes</taxon>
        <taxon>Diversisporales</taxon>
        <taxon>Gigasporaceae</taxon>
        <taxon>Dentiscutata</taxon>
    </lineage>
</organism>
<dbReference type="InterPro" id="IPR009057">
    <property type="entry name" value="Homeodomain-like_sf"/>
</dbReference>
<feature type="region of interest" description="Disordered" evidence="7">
    <location>
        <begin position="173"/>
        <end position="202"/>
    </location>
</feature>
<dbReference type="Gene3D" id="1.10.10.60">
    <property type="entry name" value="Homeodomain-like"/>
    <property type="match status" value="1"/>
</dbReference>
<evidence type="ECO:0000313" key="9">
    <source>
        <dbReference type="EMBL" id="CAG8501587.1"/>
    </source>
</evidence>
<dbReference type="InterPro" id="IPR017970">
    <property type="entry name" value="Homeobox_CS"/>
</dbReference>
<dbReference type="GO" id="GO:0030154">
    <property type="term" value="P:cell differentiation"/>
    <property type="evidence" value="ECO:0007669"/>
    <property type="project" value="TreeGrafter"/>
</dbReference>
<protein>
    <submittedName>
        <fullName evidence="9">15829_t:CDS:1</fullName>
    </submittedName>
</protein>
<dbReference type="InterPro" id="IPR001356">
    <property type="entry name" value="HD"/>
</dbReference>
<keyword evidence="10" id="KW-1185">Reference proteome</keyword>
<dbReference type="OrthoDB" id="6159439at2759"/>
<dbReference type="EMBL" id="CAJVPY010000975">
    <property type="protein sequence ID" value="CAG8501587.1"/>
    <property type="molecule type" value="Genomic_DNA"/>
</dbReference>
<evidence type="ECO:0000256" key="6">
    <source>
        <dbReference type="RuleBase" id="RU000682"/>
    </source>
</evidence>
<evidence type="ECO:0000256" key="1">
    <source>
        <dbReference type="ARBA" id="ARBA00004123"/>
    </source>
</evidence>
<evidence type="ECO:0000256" key="2">
    <source>
        <dbReference type="ARBA" id="ARBA00023125"/>
    </source>
</evidence>
<evidence type="ECO:0000256" key="4">
    <source>
        <dbReference type="ARBA" id="ARBA00023242"/>
    </source>
</evidence>
<dbReference type="PANTHER" id="PTHR24324">
    <property type="entry name" value="HOMEOBOX PROTEIN HHEX"/>
    <property type="match status" value="1"/>
</dbReference>
<dbReference type="CDD" id="cd00086">
    <property type="entry name" value="homeodomain"/>
    <property type="match status" value="1"/>
</dbReference>
<dbReference type="InterPro" id="IPR051000">
    <property type="entry name" value="Homeobox_DNA-bind_prot"/>
</dbReference>
<feature type="compositionally biased region" description="Low complexity" evidence="7">
    <location>
        <begin position="178"/>
        <end position="196"/>
    </location>
</feature>